<dbReference type="Proteomes" id="UP000623542">
    <property type="component" value="Unassembled WGS sequence"/>
</dbReference>
<evidence type="ECO:0000256" key="10">
    <source>
        <dbReference type="PIRSR" id="PIRSR037293-1"/>
    </source>
</evidence>
<dbReference type="Gene3D" id="1.10.287.110">
    <property type="entry name" value="DnaJ domain"/>
    <property type="match status" value="1"/>
</dbReference>
<dbReference type="GO" id="GO:0015035">
    <property type="term" value="F:protein-disulfide reductase activity"/>
    <property type="evidence" value="ECO:0007669"/>
    <property type="project" value="TreeGrafter"/>
</dbReference>
<reference evidence="14" key="1">
    <citation type="submission" date="2019-09" db="EMBL/GenBank/DDBJ databases">
        <title>Bird 10,000 Genomes (B10K) Project - Family phase.</title>
        <authorList>
            <person name="Zhang G."/>
        </authorList>
    </citation>
    <scope>NUCLEOTIDE SEQUENCE</scope>
    <source>
        <strain evidence="14">B10K-IZCAS-20218</strain>
        <tissue evidence="14">Blood</tissue>
    </source>
</reference>
<dbReference type="PRINTS" id="PR00625">
    <property type="entry name" value="JDOMAIN"/>
</dbReference>
<evidence type="ECO:0000259" key="13">
    <source>
        <dbReference type="PROSITE" id="PS51352"/>
    </source>
</evidence>
<evidence type="ECO:0000313" key="15">
    <source>
        <dbReference type="Proteomes" id="UP000623542"/>
    </source>
</evidence>
<dbReference type="InterPro" id="IPR013766">
    <property type="entry name" value="Thioredoxin_domain"/>
</dbReference>
<feature type="domain" description="J" evidence="12">
    <location>
        <begin position="34"/>
        <end position="99"/>
    </location>
</feature>
<dbReference type="InterPro" id="IPR052460">
    <property type="entry name" value="ER_disulfide_reductase"/>
</dbReference>
<dbReference type="PROSITE" id="PS50076">
    <property type="entry name" value="DNAJ_2"/>
    <property type="match status" value="1"/>
</dbReference>
<dbReference type="FunFam" id="3.40.30.10:FF:000106">
    <property type="entry name" value="DnaJ homolog subfamily C member 10"/>
    <property type="match status" value="1"/>
</dbReference>
<dbReference type="GO" id="GO:0016671">
    <property type="term" value="F:oxidoreductase activity, acting on a sulfur group of donors, disulfide as acceptor"/>
    <property type="evidence" value="ECO:0007669"/>
    <property type="project" value="TreeGrafter"/>
</dbReference>
<feature type="disulfide bond" description="Redox-active" evidence="10">
    <location>
        <begin position="158"/>
        <end position="161"/>
    </location>
</feature>
<proteinExistence type="predicted"/>
<evidence type="ECO:0000256" key="2">
    <source>
        <dbReference type="ARBA" id="ARBA00020920"/>
    </source>
</evidence>
<dbReference type="Pfam" id="PF00085">
    <property type="entry name" value="Thioredoxin"/>
    <property type="match status" value="4"/>
</dbReference>
<dbReference type="FunFam" id="3.40.30.10:FF:000087">
    <property type="entry name" value="DnaJ homolog subfamily C member 10"/>
    <property type="match status" value="1"/>
</dbReference>
<dbReference type="InterPro" id="IPR035674">
    <property type="entry name" value="ERdj5_TRX_C"/>
</dbReference>
<dbReference type="InterPro" id="IPR036869">
    <property type="entry name" value="J_dom_sf"/>
</dbReference>
<feature type="non-terminal residue" evidence="14">
    <location>
        <position position="799"/>
    </location>
</feature>
<keyword evidence="7 10" id="KW-1015">Disulfide bond</keyword>
<dbReference type="Gene3D" id="3.40.30.10">
    <property type="entry name" value="Glutaredoxin"/>
    <property type="match status" value="6"/>
</dbReference>
<dbReference type="GO" id="GO:0051787">
    <property type="term" value="F:misfolded protein binding"/>
    <property type="evidence" value="ECO:0007669"/>
    <property type="project" value="TreeGrafter"/>
</dbReference>
<comment type="caution">
    <text evidence="14">The sequence shown here is derived from an EMBL/GenBank/DDBJ whole genome shotgun (WGS) entry which is preliminary data.</text>
</comment>
<evidence type="ECO:0000256" key="7">
    <source>
        <dbReference type="ARBA" id="ARBA00023157"/>
    </source>
</evidence>
<feature type="domain" description="Thioredoxin" evidence="13">
    <location>
        <begin position="558"/>
        <end position="671"/>
    </location>
</feature>
<dbReference type="FunFam" id="3.40.30.10:FF:000135">
    <property type="entry name" value="DnaJ homolog subfamily C member 10"/>
    <property type="match status" value="1"/>
</dbReference>
<feature type="non-terminal residue" evidence="14">
    <location>
        <position position="1"/>
    </location>
</feature>
<dbReference type="CDD" id="cd06257">
    <property type="entry name" value="DnaJ"/>
    <property type="match status" value="1"/>
</dbReference>
<evidence type="ECO:0000256" key="8">
    <source>
        <dbReference type="ARBA" id="ARBA00023180"/>
    </source>
</evidence>
<dbReference type="OrthoDB" id="5810603at2759"/>
<dbReference type="SMART" id="SM00271">
    <property type="entry name" value="DnaJ"/>
    <property type="match status" value="1"/>
</dbReference>
<dbReference type="AlphaFoldDB" id="A0A851U1D0"/>
<accession>A0A851U1D0</accession>
<dbReference type="FunFam" id="3.40.30.10:FF:000169">
    <property type="entry name" value="DnaJ homolog subfamily C member 10"/>
    <property type="match status" value="1"/>
</dbReference>
<organism evidence="14 15">
    <name type="scientific">Elachura formosa</name>
    <name type="common">spotted wren-babbler</name>
    <dbReference type="NCBI Taxonomy" id="1463973"/>
    <lineage>
        <taxon>Eukaryota</taxon>
        <taxon>Metazoa</taxon>
        <taxon>Chordata</taxon>
        <taxon>Craniata</taxon>
        <taxon>Vertebrata</taxon>
        <taxon>Euteleostomi</taxon>
        <taxon>Archelosauria</taxon>
        <taxon>Archosauria</taxon>
        <taxon>Dinosauria</taxon>
        <taxon>Saurischia</taxon>
        <taxon>Theropoda</taxon>
        <taxon>Coelurosauria</taxon>
        <taxon>Aves</taxon>
        <taxon>Neognathae</taxon>
        <taxon>Neoaves</taxon>
        <taxon>Telluraves</taxon>
        <taxon>Australaves</taxon>
        <taxon>Passeriformes</taxon>
        <taxon>Elachuridae</taxon>
        <taxon>Elachura</taxon>
    </lineage>
</organism>
<keyword evidence="9" id="KW-0676">Redox-active center</keyword>
<feature type="domain" description="Thioredoxin" evidence="13">
    <location>
        <begin position="673"/>
        <end position="782"/>
    </location>
</feature>
<dbReference type="PRINTS" id="PR00421">
    <property type="entry name" value="THIOREDOXIN"/>
</dbReference>
<dbReference type="GO" id="GO:0034975">
    <property type="term" value="P:protein folding in endoplasmic reticulum"/>
    <property type="evidence" value="ECO:0007669"/>
    <property type="project" value="InterPro"/>
</dbReference>
<feature type="domain" description="Thioredoxin" evidence="13">
    <location>
        <begin position="120"/>
        <end position="234"/>
    </location>
</feature>
<dbReference type="PROSITE" id="PS00194">
    <property type="entry name" value="THIOREDOXIN_1"/>
    <property type="match status" value="3"/>
</dbReference>
<keyword evidence="8" id="KW-0325">Glycoprotein</keyword>
<name>A0A851U1D0_9PASS</name>
<protein>
    <recommendedName>
        <fullName evidence="2">DnaJ homolog subfamily C member 10</fullName>
    </recommendedName>
</protein>
<dbReference type="InterPro" id="IPR017937">
    <property type="entry name" value="Thioredoxin_CS"/>
</dbReference>
<dbReference type="PANTHER" id="PTHR44340">
    <property type="entry name" value="DNAJ HOMOLOG SUBFAMILY C MEMBER 10"/>
    <property type="match status" value="1"/>
</dbReference>
<evidence type="ECO:0000256" key="1">
    <source>
        <dbReference type="ARBA" id="ARBA00004319"/>
    </source>
</evidence>
<evidence type="ECO:0000259" key="12">
    <source>
        <dbReference type="PROSITE" id="PS50076"/>
    </source>
</evidence>
<keyword evidence="5" id="KW-0256">Endoplasmic reticulum</keyword>
<feature type="disulfide bond" description="Redox-active" evidence="10">
    <location>
        <begin position="702"/>
        <end position="705"/>
    </location>
</feature>
<feature type="coiled-coil region" evidence="11">
    <location>
        <begin position="767"/>
        <end position="794"/>
    </location>
</feature>
<gene>
    <name evidence="14" type="primary">Dnajc10</name>
    <name evidence="14" type="ORF">ELAFOR_R13188</name>
</gene>
<evidence type="ECO:0000256" key="4">
    <source>
        <dbReference type="ARBA" id="ARBA00022737"/>
    </source>
</evidence>
<dbReference type="InterPro" id="IPR036249">
    <property type="entry name" value="Thioredoxin-like_sf"/>
</dbReference>
<dbReference type="CDD" id="cd03004">
    <property type="entry name" value="PDI_a_ERdj5_C"/>
    <property type="match status" value="3"/>
</dbReference>
<dbReference type="SUPFAM" id="SSF46565">
    <property type="entry name" value="Chaperone J-domain"/>
    <property type="match status" value="1"/>
</dbReference>
<dbReference type="PIRSF" id="PIRSF037293">
    <property type="entry name" value="DnaJ_homolog_subfam-C"/>
    <property type="match status" value="1"/>
</dbReference>
<dbReference type="GO" id="GO:0036503">
    <property type="term" value="P:ERAD pathway"/>
    <property type="evidence" value="ECO:0007669"/>
    <property type="project" value="UniProtKB-ARBA"/>
</dbReference>
<evidence type="ECO:0000256" key="3">
    <source>
        <dbReference type="ARBA" id="ARBA00022729"/>
    </source>
</evidence>
<dbReference type="GO" id="GO:0005788">
    <property type="term" value="C:endoplasmic reticulum lumen"/>
    <property type="evidence" value="ECO:0007669"/>
    <property type="project" value="UniProtKB-SubCell"/>
</dbReference>
<dbReference type="SUPFAM" id="SSF52833">
    <property type="entry name" value="Thioredoxin-like"/>
    <property type="match status" value="6"/>
</dbReference>
<keyword evidence="11" id="KW-0175">Coiled coil</keyword>
<dbReference type="GO" id="GO:0036498">
    <property type="term" value="P:IRE1-mediated unfolded protein response"/>
    <property type="evidence" value="ECO:0007669"/>
    <property type="project" value="TreeGrafter"/>
</dbReference>
<feature type="disulfide bond" description="Redox-active" evidence="10">
    <location>
        <begin position="590"/>
        <end position="593"/>
    </location>
</feature>
<sequence>MEFLASKGDYIRYFKRPSLLVLLCVIVLVCTDQDYYSLLGVSKEASSREIRQAFKKLALKLHPDKNQNDPNAHENFLRINRAYEVLKDEDLRKKYDKYGEKGLEDQQQGGRYESWHFYRYDFGIYDDDPEIITLDRGEFDAAVNSGELWFVNFYSPRCSHCHDLAPTWREFAKELDGVIRIGAVNCGDNRMLCRIKGINSYPSLYIFKTGMQPVKYYGDRSKESLKNFAMQYVTSTVTELWAGNFVNAIETSFASGVGWLITFCAERGGRYSKYFPNSMTKKRTFEGLVNVGWMDCGTQGELCDNLDVSSSTTAYFPPGATINNKEKGGVLFINSLDAREIYQEVMQHLPDFEIISAASLEDRLAHHRWLLFFQFGEGDKSNVQEFKKLKFLLKDEHIQVGKFDCLSSPTICNKLYVYQPCLAVFKGKGTGDYEIHHGKKILYDIVAFAKESVNSHVITLGPQNFPDKDKEPWLVDFFAPWCPPCRALLPELRKASKHLYGQLKFGTLDCTVHEGLCNMHNIRAYPTTVVFNQSDVHEYEGHHSAEQILEFIEDLRNPSVVSLTPETFAELVQRRKREEIWMVDFYAPWCGPCQALMPEWKKMARMVNGLISVGSVDCQKYYSFCHQESVRGYPEIRLFPQKSNTAHPYYSYNGWHRDAYSLRGWALGYLPQVSVDLTPQSFTEKVLNGKDHWVIDFYAPWCGPCQNFAPEFEMLARAVKGKVKAGKVDCQAYGQTCQTADIRAYPTVKFYPYQGTKKNVLGEYIDSRVAKDIADLLNEKLEAMENKGKRKKSRNKVRT</sequence>
<dbReference type="FunFam" id="3.40.30.10:FF:000125">
    <property type="entry name" value="DnaJ homolog subfamily C member 10"/>
    <property type="match status" value="1"/>
</dbReference>
<dbReference type="InterPro" id="IPR035673">
    <property type="entry name" value="ERdj5_TRX_N"/>
</dbReference>
<dbReference type="GO" id="GO:0051087">
    <property type="term" value="F:protein-folding chaperone binding"/>
    <property type="evidence" value="ECO:0007669"/>
    <property type="project" value="UniProtKB-ARBA"/>
</dbReference>
<dbReference type="Pfam" id="PF00226">
    <property type="entry name" value="DnaJ"/>
    <property type="match status" value="1"/>
</dbReference>
<comment type="subcellular location">
    <subcellularLocation>
        <location evidence="1">Endoplasmic reticulum lumen</location>
    </subcellularLocation>
</comment>
<dbReference type="InterPro" id="IPR021170">
    <property type="entry name" value="ERdj5"/>
</dbReference>
<keyword evidence="4" id="KW-0677">Repeat</keyword>
<keyword evidence="15" id="KW-1185">Reference proteome</keyword>
<dbReference type="EMBL" id="WBNG01000075">
    <property type="protein sequence ID" value="NXD21691.1"/>
    <property type="molecule type" value="Genomic_DNA"/>
</dbReference>
<feature type="disulfide bond" description="Redox-active" evidence="10">
    <location>
        <begin position="482"/>
        <end position="485"/>
    </location>
</feature>
<dbReference type="InterPro" id="IPR001623">
    <property type="entry name" value="DnaJ_domain"/>
</dbReference>
<keyword evidence="3" id="KW-0732">Signal</keyword>
<dbReference type="FunFam" id="1.10.287.110:FF:000029">
    <property type="entry name" value="DnaJ homolog subfamily C member 10"/>
    <property type="match status" value="1"/>
</dbReference>
<evidence type="ECO:0000313" key="14">
    <source>
        <dbReference type="EMBL" id="NXD21691.1"/>
    </source>
</evidence>
<evidence type="ECO:0000256" key="5">
    <source>
        <dbReference type="ARBA" id="ARBA00022824"/>
    </source>
</evidence>
<evidence type="ECO:0000256" key="11">
    <source>
        <dbReference type="SAM" id="Coils"/>
    </source>
</evidence>
<dbReference type="CDD" id="cd03003">
    <property type="entry name" value="PDI_a_ERdj5_N"/>
    <property type="match status" value="1"/>
</dbReference>
<dbReference type="PANTHER" id="PTHR44340:SF1">
    <property type="entry name" value="DNAJ HOMOLOG SUBFAMILY C MEMBER 10"/>
    <property type="match status" value="1"/>
</dbReference>
<keyword evidence="6" id="KW-0560">Oxidoreductase</keyword>
<evidence type="ECO:0000256" key="6">
    <source>
        <dbReference type="ARBA" id="ARBA00023002"/>
    </source>
</evidence>
<dbReference type="GO" id="GO:0051117">
    <property type="term" value="F:ATPase binding"/>
    <property type="evidence" value="ECO:0007669"/>
    <property type="project" value="UniProtKB-ARBA"/>
</dbReference>
<feature type="domain" description="Thioredoxin" evidence="13">
    <location>
        <begin position="439"/>
        <end position="557"/>
    </location>
</feature>
<dbReference type="PROSITE" id="PS51352">
    <property type="entry name" value="THIOREDOXIN_2"/>
    <property type="match status" value="4"/>
</dbReference>
<evidence type="ECO:0000256" key="9">
    <source>
        <dbReference type="ARBA" id="ARBA00023284"/>
    </source>
</evidence>